<name>A0A6I4IU03_9FLAO</name>
<dbReference type="EMBL" id="WQLW01000011">
    <property type="protein sequence ID" value="MVO10354.1"/>
    <property type="molecule type" value="Genomic_DNA"/>
</dbReference>
<organism evidence="1 2">
    <name type="scientific">Flavobacterium profundi</name>
    <dbReference type="NCBI Taxonomy" id="1774945"/>
    <lineage>
        <taxon>Bacteria</taxon>
        <taxon>Pseudomonadati</taxon>
        <taxon>Bacteroidota</taxon>
        <taxon>Flavobacteriia</taxon>
        <taxon>Flavobacteriales</taxon>
        <taxon>Flavobacteriaceae</taxon>
        <taxon>Flavobacterium</taxon>
    </lineage>
</organism>
<dbReference type="AlphaFoldDB" id="A0A6I4IU03"/>
<comment type="caution">
    <text evidence="1">The sequence shown here is derived from an EMBL/GenBank/DDBJ whole genome shotgun (WGS) entry which is preliminary data.</text>
</comment>
<keyword evidence="2" id="KW-1185">Reference proteome</keyword>
<dbReference type="Gene3D" id="1.25.40.10">
    <property type="entry name" value="Tetratricopeptide repeat domain"/>
    <property type="match status" value="1"/>
</dbReference>
<dbReference type="OrthoDB" id="791132at2"/>
<sequence length="176" mass="20797">MENLSLYENLFIKADSLISEGKVSEAKELLEDILEQCPDFGKAHNHLGWIHYNKLSNHEKGMYHYKLAMKFDPKYPAPYLNYAYLLVDLGKYSEAKEHIRLTFATGDNIDYCNFYSELGRIAELEGEYILAYQYYKKSRDLAFNTQFIENMKINSRRVCDKMSIFEKLKIKFNKKI</sequence>
<evidence type="ECO:0000313" key="1">
    <source>
        <dbReference type="EMBL" id="MVO10354.1"/>
    </source>
</evidence>
<gene>
    <name evidence="1" type="ORF">GOQ30_14365</name>
</gene>
<reference evidence="2" key="1">
    <citation type="submission" date="2019-05" db="EMBL/GenBank/DDBJ databases">
        <title>Flavobacterium profundi sp. nov., isolated from a deep-sea seamount.</title>
        <authorList>
            <person name="Zhang D.-C."/>
        </authorList>
    </citation>
    <scope>NUCLEOTIDE SEQUENCE [LARGE SCALE GENOMIC DNA]</scope>
    <source>
        <strain evidence="2">TP390</strain>
    </source>
</reference>
<dbReference type="SUPFAM" id="SSF48452">
    <property type="entry name" value="TPR-like"/>
    <property type="match status" value="1"/>
</dbReference>
<dbReference type="InterPro" id="IPR019734">
    <property type="entry name" value="TPR_rpt"/>
</dbReference>
<dbReference type="Pfam" id="PF13181">
    <property type="entry name" value="TPR_8"/>
    <property type="match status" value="1"/>
</dbReference>
<dbReference type="InterPro" id="IPR011990">
    <property type="entry name" value="TPR-like_helical_dom_sf"/>
</dbReference>
<proteinExistence type="predicted"/>
<dbReference type="Proteomes" id="UP000431264">
    <property type="component" value="Unassembled WGS sequence"/>
</dbReference>
<dbReference type="RefSeq" id="WP_140998781.1">
    <property type="nucleotide sequence ID" value="NZ_VDCZ01000011.1"/>
</dbReference>
<protein>
    <submittedName>
        <fullName evidence="1">Uncharacterized protein</fullName>
    </submittedName>
</protein>
<evidence type="ECO:0000313" key="2">
    <source>
        <dbReference type="Proteomes" id="UP000431264"/>
    </source>
</evidence>
<accession>A0A6I4IU03</accession>